<reference evidence="1 2" key="1">
    <citation type="journal article" date="2013" name="Int. J. Syst. Evol. Microbiol.">
        <title>Tumebacillus flagellatus sp. nov., an alpha-amylase/pullulanase-producing bacterium isolated from cassava wastewater.</title>
        <authorList>
            <person name="Wang Q."/>
            <person name="Xie N."/>
            <person name="Qin Y."/>
            <person name="Shen N."/>
            <person name="Zhu J."/>
            <person name="Mi H."/>
            <person name="Huang R."/>
        </authorList>
    </citation>
    <scope>NUCLEOTIDE SEQUENCE [LARGE SCALE GENOMIC DNA]</scope>
    <source>
        <strain evidence="1 2">GST4</strain>
    </source>
</reference>
<proteinExistence type="predicted"/>
<evidence type="ECO:0000313" key="2">
    <source>
        <dbReference type="Proteomes" id="UP000027931"/>
    </source>
</evidence>
<organism evidence="1 2">
    <name type="scientific">Tumebacillus flagellatus</name>
    <dbReference type="NCBI Taxonomy" id="1157490"/>
    <lineage>
        <taxon>Bacteria</taxon>
        <taxon>Bacillati</taxon>
        <taxon>Bacillota</taxon>
        <taxon>Bacilli</taxon>
        <taxon>Bacillales</taxon>
        <taxon>Alicyclobacillaceae</taxon>
        <taxon>Tumebacillus</taxon>
    </lineage>
</organism>
<name>A0A074M4A4_9BACL</name>
<dbReference type="RefSeq" id="WP_038094749.1">
    <property type="nucleotide sequence ID" value="NZ_JMIR01000070.1"/>
</dbReference>
<keyword evidence="2" id="KW-1185">Reference proteome</keyword>
<dbReference type="AlphaFoldDB" id="A0A074M4A4"/>
<gene>
    <name evidence="1" type="ORF">EL26_24130</name>
</gene>
<comment type="caution">
    <text evidence="1">The sequence shown here is derived from an EMBL/GenBank/DDBJ whole genome shotgun (WGS) entry which is preliminary data.</text>
</comment>
<dbReference type="STRING" id="1157490.EL26_24130"/>
<sequence>MLQDAQTRQAVMAGGRVFIYTPAFADGSASLEIRNGDCNEELMYDGYQPFEAFEAVLNAYENAARFVDPDTFQPIYSGDTAVDGPF</sequence>
<protein>
    <submittedName>
        <fullName evidence="1">Uncharacterized protein</fullName>
    </submittedName>
</protein>
<accession>A0A074M4A4</accession>
<dbReference type="OrthoDB" id="9906183at2"/>
<dbReference type="Proteomes" id="UP000027931">
    <property type="component" value="Unassembled WGS sequence"/>
</dbReference>
<dbReference type="EMBL" id="JMIR01000070">
    <property type="protein sequence ID" value="KEO80837.1"/>
    <property type="molecule type" value="Genomic_DNA"/>
</dbReference>
<evidence type="ECO:0000313" key="1">
    <source>
        <dbReference type="EMBL" id="KEO80837.1"/>
    </source>
</evidence>